<dbReference type="OrthoDB" id="8477926at2"/>
<organism evidence="4 5">
    <name type="scientific">Ascidiaceihabitans donghaensis</name>
    <dbReference type="NCBI Taxonomy" id="1510460"/>
    <lineage>
        <taxon>Bacteria</taxon>
        <taxon>Pseudomonadati</taxon>
        <taxon>Pseudomonadota</taxon>
        <taxon>Alphaproteobacteria</taxon>
        <taxon>Rhodobacterales</taxon>
        <taxon>Paracoccaceae</taxon>
        <taxon>Ascidiaceihabitans</taxon>
    </lineage>
</organism>
<dbReference type="PANTHER" id="PTHR35936:SF25">
    <property type="entry name" value="ABC TRANSPORTER SUBSTRATE-BINDING PROTEIN"/>
    <property type="match status" value="1"/>
</dbReference>
<dbReference type="Pfam" id="PF00497">
    <property type="entry name" value="SBP_bac_3"/>
    <property type="match status" value="1"/>
</dbReference>
<dbReference type="SMART" id="SM00062">
    <property type="entry name" value="PBPb"/>
    <property type="match status" value="1"/>
</dbReference>
<keyword evidence="5" id="KW-1185">Reference proteome</keyword>
<gene>
    <name evidence="4" type="ORF">ASD8599_02796</name>
</gene>
<protein>
    <recommendedName>
        <fullName evidence="3">Solute-binding protein family 3/N-terminal domain-containing protein</fullName>
    </recommendedName>
</protein>
<dbReference type="EMBL" id="OMOR01000001">
    <property type="protein sequence ID" value="SPH22049.1"/>
    <property type="molecule type" value="Genomic_DNA"/>
</dbReference>
<dbReference type="AlphaFoldDB" id="A0A2R8BFZ7"/>
<evidence type="ECO:0000313" key="4">
    <source>
        <dbReference type="EMBL" id="SPH22049.1"/>
    </source>
</evidence>
<keyword evidence="1 2" id="KW-0732">Signal</keyword>
<dbReference type="RefSeq" id="WP_108829051.1">
    <property type="nucleotide sequence ID" value="NZ_OMOR01000001.1"/>
</dbReference>
<evidence type="ECO:0000313" key="5">
    <source>
        <dbReference type="Proteomes" id="UP000244880"/>
    </source>
</evidence>
<dbReference type="InterPro" id="IPR001638">
    <property type="entry name" value="Solute-binding_3/MltF_N"/>
</dbReference>
<evidence type="ECO:0000259" key="3">
    <source>
        <dbReference type="SMART" id="SM00062"/>
    </source>
</evidence>
<sequence>MKILKKAVFAACFAFGAGAVSASELLVVADEWAPFSGANLPGKGMSLDVITTVLERAGHDVRSDVVPWARIMKGARDGTYDVVGSLFYDEEIAKFMLYSDPFYETRVKFMQAKGKTHDVTSLEALLPYSIAVGDGFLYEPEFDRSEDLNKVVVTTTQQAVQMVAFDRADLTLDSEEVLSFAIRGSDTDITDKVDIPPHILASHNIHMAVRRDFPGAASIVADFNAALAEMRRDGSLDALLSKHVTLQE</sequence>
<reference evidence="4 5" key="1">
    <citation type="submission" date="2018-03" db="EMBL/GenBank/DDBJ databases">
        <authorList>
            <person name="Keele B.F."/>
        </authorList>
    </citation>
    <scope>NUCLEOTIDE SEQUENCE [LARGE SCALE GENOMIC DNA]</scope>
    <source>
        <strain evidence="4 5">CECT 8599</strain>
    </source>
</reference>
<dbReference type="Gene3D" id="3.40.190.10">
    <property type="entry name" value="Periplasmic binding protein-like II"/>
    <property type="match status" value="2"/>
</dbReference>
<feature type="chain" id="PRO_5015345944" description="Solute-binding protein family 3/N-terminal domain-containing protein" evidence="2">
    <location>
        <begin position="23"/>
        <end position="248"/>
    </location>
</feature>
<dbReference type="PANTHER" id="PTHR35936">
    <property type="entry name" value="MEMBRANE-BOUND LYTIC MUREIN TRANSGLYCOSYLASE F"/>
    <property type="match status" value="1"/>
</dbReference>
<evidence type="ECO:0000256" key="2">
    <source>
        <dbReference type="SAM" id="SignalP"/>
    </source>
</evidence>
<accession>A0A2R8BFZ7</accession>
<name>A0A2R8BFZ7_9RHOB</name>
<feature type="domain" description="Solute-binding protein family 3/N-terminal" evidence="3">
    <location>
        <begin position="24"/>
        <end position="247"/>
    </location>
</feature>
<dbReference type="SUPFAM" id="SSF53850">
    <property type="entry name" value="Periplasmic binding protein-like II"/>
    <property type="match status" value="1"/>
</dbReference>
<proteinExistence type="predicted"/>
<dbReference type="Proteomes" id="UP000244880">
    <property type="component" value="Unassembled WGS sequence"/>
</dbReference>
<feature type="signal peptide" evidence="2">
    <location>
        <begin position="1"/>
        <end position="22"/>
    </location>
</feature>
<evidence type="ECO:0000256" key="1">
    <source>
        <dbReference type="ARBA" id="ARBA00022729"/>
    </source>
</evidence>